<evidence type="ECO:0000313" key="3">
    <source>
        <dbReference type="Proteomes" id="UP000185578"/>
    </source>
</evidence>
<proteinExistence type="predicted"/>
<dbReference type="Pfam" id="PF12582">
    <property type="entry name" value="DUF3757"/>
    <property type="match status" value="1"/>
</dbReference>
<feature type="chain" id="PRO_5012096008" description="DUF3757 domain-containing protein" evidence="1">
    <location>
        <begin position="26"/>
        <end position="163"/>
    </location>
</feature>
<accession>A0A1Q8EU17</accession>
<organism evidence="2 3">
    <name type="scientific">Pseudomonas chlororaphis</name>
    <dbReference type="NCBI Taxonomy" id="587753"/>
    <lineage>
        <taxon>Bacteria</taxon>
        <taxon>Pseudomonadati</taxon>
        <taxon>Pseudomonadota</taxon>
        <taxon>Gammaproteobacteria</taxon>
        <taxon>Pseudomonadales</taxon>
        <taxon>Pseudomonadaceae</taxon>
        <taxon>Pseudomonas</taxon>
    </lineage>
</organism>
<protein>
    <recommendedName>
        <fullName evidence="4">DUF3757 domain-containing protein</fullName>
    </recommendedName>
</protein>
<name>A0A1Q8EU17_9PSED</name>
<dbReference type="InterPro" id="IPR022231">
    <property type="entry name" value="DUF3757"/>
</dbReference>
<feature type="signal peptide" evidence="1">
    <location>
        <begin position="1"/>
        <end position="25"/>
    </location>
</feature>
<dbReference type="EMBL" id="MSCT01000008">
    <property type="protein sequence ID" value="OLF55297.1"/>
    <property type="molecule type" value="Genomic_DNA"/>
</dbReference>
<reference evidence="2 3" key="1">
    <citation type="submission" date="2016-12" db="EMBL/GenBank/DDBJ databases">
        <authorList>
            <person name="Song W.-J."/>
            <person name="Kurnit D.M."/>
        </authorList>
    </citation>
    <scope>NUCLEOTIDE SEQUENCE [LARGE SCALE GENOMIC DNA]</scope>
    <source>
        <strain evidence="2 3">PCL1601</strain>
    </source>
</reference>
<sequence length="163" mass="18522">MRERSVRRLVCWGLLCSQLFTFVYAAPGSNYFDIPDWSGDQESCPVPRDINSKVGVFTAPAKNEGAEWVGVLLDGAMETITHFEKSYFVLTREGVDKVGFINNCIYQTSGGRYLNMRLDLGANYKQVMWIGNSLSWKTSRDFSSSTILECTDTYRDACSFYLR</sequence>
<evidence type="ECO:0008006" key="4">
    <source>
        <dbReference type="Google" id="ProtNLM"/>
    </source>
</evidence>
<dbReference type="Proteomes" id="UP000185578">
    <property type="component" value="Unassembled WGS sequence"/>
</dbReference>
<dbReference type="OrthoDB" id="7031248at2"/>
<keyword evidence="1" id="KW-0732">Signal</keyword>
<dbReference type="AlphaFoldDB" id="A0A1Q8EU17"/>
<gene>
    <name evidence="2" type="ORF">BTN82_09950</name>
</gene>
<evidence type="ECO:0000313" key="2">
    <source>
        <dbReference type="EMBL" id="OLF55297.1"/>
    </source>
</evidence>
<comment type="caution">
    <text evidence="2">The sequence shown here is derived from an EMBL/GenBank/DDBJ whole genome shotgun (WGS) entry which is preliminary data.</text>
</comment>
<evidence type="ECO:0000256" key="1">
    <source>
        <dbReference type="SAM" id="SignalP"/>
    </source>
</evidence>